<comment type="caution">
    <text evidence="2">The sequence shown here is derived from an EMBL/GenBank/DDBJ whole genome shotgun (WGS) entry which is preliminary data.</text>
</comment>
<evidence type="ECO:0000256" key="1">
    <source>
        <dbReference type="ARBA" id="ARBA00044755"/>
    </source>
</evidence>
<name>A0A2T4IK71_9RHOO</name>
<dbReference type="Proteomes" id="UP000241193">
    <property type="component" value="Unassembled WGS sequence"/>
</dbReference>
<comment type="similarity">
    <text evidence="1">Belongs to the bactofilin family.</text>
</comment>
<dbReference type="Pfam" id="PF04519">
    <property type="entry name" value="Bactofilin"/>
    <property type="match status" value="1"/>
</dbReference>
<sequence>MFRKKPHAKSIEVTKLSSLIADNVEIVGDVVFSGGLRVDGRIEGNVINKEGANGLLVLSDKGSIKGRVKVYDAVVNGAVSGDIEVEHFLELQSNARVSGNITYSQLQLECGATIEGRLERTGEGHIESDDERGGDGKIVDLVSSSAQAAAR</sequence>
<proteinExistence type="inferred from homology"/>
<dbReference type="AlphaFoldDB" id="A0A2T4IK71"/>
<dbReference type="OrthoDB" id="8903691at2"/>
<evidence type="ECO:0000313" key="3">
    <source>
        <dbReference type="Proteomes" id="UP000241193"/>
    </source>
</evidence>
<accession>A0A2T4IK71</accession>
<evidence type="ECO:0000313" key="2">
    <source>
        <dbReference type="EMBL" id="PTD98167.1"/>
    </source>
</evidence>
<dbReference type="PANTHER" id="PTHR35024:SF4">
    <property type="entry name" value="POLYMER-FORMING CYTOSKELETAL PROTEIN"/>
    <property type="match status" value="1"/>
</dbReference>
<protein>
    <submittedName>
        <fullName evidence="2">Cell shape determination protein CcmA</fullName>
    </submittedName>
</protein>
<dbReference type="EMBL" id="PZKC01000001">
    <property type="protein sequence ID" value="PTD98167.1"/>
    <property type="molecule type" value="Genomic_DNA"/>
</dbReference>
<dbReference type="InterPro" id="IPR007607">
    <property type="entry name" value="BacA/B"/>
</dbReference>
<reference evidence="2 3" key="2">
    <citation type="submission" date="2018-04" db="EMBL/GenBank/DDBJ databases">
        <title>Thauera lacus sp. nov., isolated from an saline lake in Inner Mongolia, China.</title>
        <authorList>
            <person name="Liang Q.-Y."/>
        </authorList>
    </citation>
    <scope>NUCLEOTIDE SEQUENCE [LARGE SCALE GENOMIC DNA]</scope>
    <source>
        <strain evidence="2 3">D20</strain>
    </source>
</reference>
<reference evidence="2 3" key="1">
    <citation type="submission" date="2018-03" db="EMBL/GenBank/DDBJ databases">
        <authorList>
            <person name="Keele B.F."/>
        </authorList>
    </citation>
    <scope>NUCLEOTIDE SEQUENCE [LARGE SCALE GENOMIC DNA]</scope>
    <source>
        <strain evidence="2 3">D20</strain>
    </source>
</reference>
<dbReference type="PANTHER" id="PTHR35024">
    <property type="entry name" value="HYPOTHETICAL CYTOSOLIC PROTEIN"/>
    <property type="match status" value="1"/>
</dbReference>
<gene>
    <name evidence="2" type="ORF">C8261_01800</name>
</gene>
<dbReference type="RefSeq" id="WP_107491927.1">
    <property type="nucleotide sequence ID" value="NZ_PZKC01000001.1"/>
</dbReference>
<keyword evidence="3" id="KW-1185">Reference proteome</keyword>
<organism evidence="2 3">
    <name type="scientific">Pseudothauera lacus</name>
    <dbReference type="NCBI Taxonomy" id="2136175"/>
    <lineage>
        <taxon>Bacteria</taxon>
        <taxon>Pseudomonadati</taxon>
        <taxon>Pseudomonadota</taxon>
        <taxon>Betaproteobacteria</taxon>
        <taxon>Rhodocyclales</taxon>
        <taxon>Zoogloeaceae</taxon>
        <taxon>Pseudothauera</taxon>
    </lineage>
</organism>